<evidence type="ECO:0008006" key="5">
    <source>
        <dbReference type="Google" id="ProtNLM"/>
    </source>
</evidence>
<comment type="caution">
    <text evidence="3">The sequence shown here is derived from an EMBL/GenBank/DDBJ whole genome shotgun (WGS) entry which is preliminary data.</text>
</comment>
<accession>A0ABT5NUM9</accession>
<dbReference type="PROSITE" id="PS51257">
    <property type="entry name" value="PROKAR_LIPOPROTEIN"/>
    <property type="match status" value="1"/>
</dbReference>
<protein>
    <recommendedName>
        <fullName evidence="5">Lipoprotein</fullName>
    </recommendedName>
</protein>
<evidence type="ECO:0000313" key="3">
    <source>
        <dbReference type="EMBL" id="MDD0991818.1"/>
    </source>
</evidence>
<feature type="chain" id="PRO_5046508046" description="Lipoprotein" evidence="2">
    <location>
        <begin position="21"/>
        <end position="245"/>
    </location>
</feature>
<dbReference type="Proteomes" id="UP001148203">
    <property type="component" value="Unassembled WGS sequence"/>
</dbReference>
<proteinExistence type="predicted"/>
<evidence type="ECO:0000313" key="4">
    <source>
        <dbReference type="Proteomes" id="UP001148203"/>
    </source>
</evidence>
<keyword evidence="2" id="KW-0732">Signal</keyword>
<evidence type="ECO:0000256" key="1">
    <source>
        <dbReference type="SAM" id="MobiDB-lite"/>
    </source>
</evidence>
<sequence>MRHALTLSLLAALLGGCASHSPQDYNGIWINQAAIDAAAKGVNLRQALQAKGPALEWKVNVAAAQASYSNGFERAEGRLTMNEKGPWSVTFDGGQNESLSLDGKELVQAASQSGPEQHFQRPKESAPAEAPLGSSFEQALYSAYLGGDWKIEEGPGQGATVHFRANGSVDGLPELDRYALCLAGDCATMTGEYDSLWLERNQQGNPWIFKRDGDTLEIFQAVNQAQPGDMPDLRPGARRWLLERD</sequence>
<keyword evidence="4" id="KW-1185">Reference proteome</keyword>
<organism evidence="3 4">
    <name type="scientific">Pseudomonas fontis</name>
    <dbReference type="NCBI Taxonomy" id="2942633"/>
    <lineage>
        <taxon>Bacteria</taxon>
        <taxon>Pseudomonadati</taxon>
        <taxon>Pseudomonadota</taxon>
        <taxon>Gammaproteobacteria</taxon>
        <taxon>Pseudomonadales</taxon>
        <taxon>Pseudomonadaceae</taxon>
        <taxon>Pseudomonas</taxon>
    </lineage>
</organism>
<reference evidence="3 4" key="1">
    <citation type="submission" date="2022-05" db="EMBL/GenBank/DDBJ databases">
        <title>Novel Pseudomonas spp. Isolated from a Rainbow Trout Aquaculture Facility.</title>
        <authorList>
            <person name="Testerman T."/>
            <person name="Graf J."/>
        </authorList>
    </citation>
    <scope>NUCLEOTIDE SEQUENCE [LARGE SCALE GENOMIC DNA]</scope>
    <source>
        <strain evidence="3 4">ID681</strain>
    </source>
</reference>
<evidence type="ECO:0000256" key="2">
    <source>
        <dbReference type="SAM" id="SignalP"/>
    </source>
</evidence>
<feature type="region of interest" description="Disordered" evidence="1">
    <location>
        <begin position="110"/>
        <end position="132"/>
    </location>
</feature>
<feature type="signal peptide" evidence="2">
    <location>
        <begin position="1"/>
        <end position="20"/>
    </location>
</feature>
<dbReference type="RefSeq" id="WP_273912710.1">
    <property type="nucleotide sequence ID" value="NZ_JAMDGX010000067.1"/>
</dbReference>
<name>A0ABT5NUM9_9PSED</name>
<dbReference type="EMBL" id="JAMDGY010000038">
    <property type="protein sequence ID" value="MDD0991818.1"/>
    <property type="molecule type" value="Genomic_DNA"/>
</dbReference>
<gene>
    <name evidence="3" type="ORF">M5G11_14850</name>
</gene>